<protein>
    <submittedName>
        <fullName evidence="1">Uncharacterized protein</fullName>
    </submittedName>
</protein>
<accession>A0A4V4H4L1</accession>
<gene>
    <name evidence="1" type="ORF">C4D60_Mb10t05210</name>
</gene>
<name>A0A4V4H4L1_MUSBA</name>
<sequence>MTCLVFWEEEGRPYLAGRWLGEGEVDLRLDGEADVVGVNGGLGGVVGVDLGVGEHVHHVAVGELQELVHHPWLVIPIPQPHRSEKLLHNPRIPWLRRRLHLLSPAASAVSFHLFHPFRTSDHNINITLRKSDSYFETAITTCNQRYNSTTCRSIQISSKYTAVHLAVAAEQRYDFVLQVVGDSFKRLNFFTVLHQGHQTKMQQWRSAPQPLSTRRRPPENISCGIALSPFDSLLYCRHRGRKWPRRFFLIGLSFPIRIVKFVLSDFDSVSRKNWRPQTSYLPV</sequence>
<dbReference type="AlphaFoldDB" id="A0A4V4H4L1"/>
<comment type="caution">
    <text evidence="1">The sequence shown here is derived from an EMBL/GenBank/DDBJ whole genome shotgun (WGS) entry which is preliminary data.</text>
</comment>
<dbReference type="EMBL" id="PYDT01000008">
    <property type="protein sequence ID" value="THU52556.1"/>
    <property type="molecule type" value="Genomic_DNA"/>
</dbReference>
<dbReference type="Proteomes" id="UP000317650">
    <property type="component" value="Chromosome 10"/>
</dbReference>
<proteinExistence type="predicted"/>
<evidence type="ECO:0000313" key="1">
    <source>
        <dbReference type="EMBL" id="THU52556.1"/>
    </source>
</evidence>
<evidence type="ECO:0000313" key="2">
    <source>
        <dbReference type="Proteomes" id="UP000317650"/>
    </source>
</evidence>
<keyword evidence="2" id="KW-1185">Reference proteome</keyword>
<organism evidence="1 2">
    <name type="scientific">Musa balbisiana</name>
    <name type="common">Banana</name>
    <dbReference type="NCBI Taxonomy" id="52838"/>
    <lineage>
        <taxon>Eukaryota</taxon>
        <taxon>Viridiplantae</taxon>
        <taxon>Streptophyta</taxon>
        <taxon>Embryophyta</taxon>
        <taxon>Tracheophyta</taxon>
        <taxon>Spermatophyta</taxon>
        <taxon>Magnoliopsida</taxon>
        <taxon>Liliopsida</taxon>
        <taxon>Zingiberales</taxon>
        <taxon>Musaceae</taxon>
        <taxon>Musa</taxon>
    </lineage>
</organism>
<reference evidence="1 2" key="1">
    <citation type="journal article" date="2019" name="Nat. Plants">
        <title>Genome sequencing of Musa balbisiana reveals subgenome evolution and function divergence in polyploid bananas.</title>
        <authorList>
            <person name="Yao X."/>
        </authorList>
    </citation>
    <scope>NUCLEOTIDE SEQUENCE [LARGE SCALE GENOMIC DNA]</scope>
    <source>
        <strain evidence="2">cv. DH-PKW</strain>
        <tissue evidence="1">Leaves</tissue>
    </source>
</reference>